<name>A0A8H7A2J4_PLEOS</name>
<dbReference type="SUPFAM" id="SSF52540">
    <property type="entry name" value="P-loop containing nucleoside triphosphate hydrolases"/>
    <property type="match status" value="1"/>
</dbReference>
<dbReference type="Gene3D" id="3.40.50.300">
    <property type="entry name" value="P-loop containing nucleotide triphosphate hydrolases"/>
    <property type="match status" value="2"/>
</dbReference>
<evidence type="ECO:0000313" key="2">
    <source>
        <dbReference type="Proteomes" id="UP000623687"/>
    </source>
</evidence>
<comment type="caution">
    <text evidence="1">The sequence shown here is derived from an EMBL/GenBank/DDBJ whole genome shotgun (WGS) entry which is preliminary data.</text>
</comment>
<dbReference type="VEuPathDB" id="FungiDB:PC9H_004281"/>
<accession>A0A8H7A2J4</accession>
<dbReference type="Proteomes" id="UP000623687">
    <property type="component" value="Unassembled WGS sequence"/>
</dbReference>
<dbReference type="OrthoDB" id="6362633at2759"/>
<dbReference type="PANTHER" id="PTHR10285">
    <property type="entry name" value="URIDINE KINASE"/>
    <property type="match status" value="1"/>
</dbReference>
<dbReference type="InterPro" id="IPR027417">
    <property type="entry name" value="P-loop_NTPase"/>
</dbReference>
<gene>
    <name evidence="1" type="ORF">PC9H_004281</name>
</gene>
<evidence type="ECO:0008006" key="3">
    <source>
        <dbReference type="Google" id="ProtNLM"/>
    </source>
</evidence>
<evidence type="ECO:0000313" key="1">
    <source>
        <dbReference type="EMBL" id="KAF7437442.1"/>
    </source>
</evidence>
<organism evidence="1 2">
    <name type="scientific">Pleurotus ostreatus</name>
    <name type="common">Oyster mushroom</name>
    <name type="synonym">White-rot fungus</name>
    <dbReference type="NCBI Taxonomy" id="5322"/>
    <lineage>
        <taxon>Eukaryota</taxon>
        <taxon>Fungi</taxon>
        <taxon>Dikarya</taxon>
        <taxon>Basidiomycota</taxon>
        <taxon>Agaricomycotina</taxon>
        <taxon>Agaricomycetes</taxon>
        <taxon>Agaricomycetidae</taxon>
        <taxon>Agaricales</taxon>
        <taxon>Pleurotineae</taxon>
        <taxon>Pleurotaceae</taxon>
        <taxon>Pleurotus</taxon>
    </lineage>
</organism>
<keyword evidence="2" id="KW-1185">Reference proteome</keyword>
<reference evidence="1" key="1">
    <citation type="submission" date="2019-07" db="EMBL/GenBank/DDBJ databases">
        <authorList>
            <person name="Palmer J.M."/>
        </authorList>
    </citation>
    <scope>NUCLEOTIDE SEQUENCE</scope>
    <source>
        <strain evidence="1">PC9</strain>
    </source>
</reference>
<protein>
    <recommendedName>
        <fullName evidence="3">P-loop containing nucleoside triphosphate hydrolase protein</fullName>
    </recommendedName>
</protein>
<proteinExistence type="predicted"/>
<sequence length="245" mass="27455">MSLLIDSDMDDEAIKLAQFLVERLRNAPPDSRLLVGITGIAASGKSTFAARIVERTRAILHDLPGDNALAGSTAVLVGLDGWHLTRAQLDQMPDPKLAHERRGIHWTFDAAAYVSFIQSLRLPNPRDALSFPSFDHAVKDPIPDSLRIEPSDRIILVEGLYTLLDIEPWVHASRLLDERWLIDVDSEEARRRLVERHVVSGVAKNREEAVWRAENNDAPNGRFVIANSLEPTRVIQSINDPTIRK</sequence>
<dbReference type="RefSeq" id="XP_036635341.1">
    <property type="nucleotide sequence ID" value="XM_036773868.1"/>
</dbReference>
<dbReference type="EMBL" id="JACETU010000002">
    <property type="protein sequence ID" value="KAF7437442.1"/>
    <property type="molecule type" value="Genomic_DNA"/>
</dbReference>
<dbReference type="GeneID" id="59374099"/>
<dbReference type="AlphaFoldDB" id="A0A8H7A2J4"/>